<gene>
    <name evidence="1" type="ORF">S03H2_52917</name>
</gene>
<dbReference type="AlphaFoldDB" id="X1JJH4"/>
<protein>
    <submittedName>
        <fullName evidence="1">Uncharacterized protein</fullName>
    </submittedName>
</protein>
<name>X1JJH4_9ZZZZ</name>
<dbReference type="EMBL" id="BARU01033655">
    <property type="protein sequence ID" value="GAH69883.1"/>
    <property type="molecule type" value="Genomic_DNA"/>
</dbReference>
<reference evidence="1" key="1">
    <citation type="journal article" date="2014" name="Front. Microbiol.">
        <title>High frequency of phylogenetically diverse reductive dehalogenase-homologous genes in deep subseafloor sedimentary metagenomes.</title>
        <authorList>
            <person name="Kawai M."/>
            <person name="Futagami T."/>
            <person name="Toyoda A."/>
            <person name="Takaki Y."/>
            <person name="Nishi S."/>
            <person name="Hori S."/>
            <person name="Arai W."/>
            <person name="Tsubouchi T."/>
            <person name="Morono Y."/>
            <person name="Uchiyama I."/>
            <person name="Ito T."/>
            <person name="Fujiyama A."/>
            <person name="Inagaki F."/>
            <person name="Takami H."/>
        </authorList>
    </citation>
    <scope>NUCLEOTIDE SEQUENCE</scope>
    <source>
        <strain evidence="1">Expedition CK06-06</strain>
    </source>
</reference>
<comment type="caution">
    <text evidence="1">The sequence shown here is derived from an EMBL/GenBank/DDBJ whole genome shotgun (WGS) entry which is preliminary data.</text>
</comment>
<sequence>MHCLKQQLEQRAIFNMVGGKLVNQLSNIEGTGGKPQVTFQR</sequence>
<evidence type="ECO:0000313" key="1">
    <source>
        <dbReference type="EMBL" id="GAH69883.1"/>
    </source>
</evidence>
<organism evidence="1">
    <name type="scientific">marine sediment metagenome</name>
    <dbReference type="NCBI Taxonomy" id="412755"/>
    <lineage>
        <taxon>unclassified sequences</taxon>
        <taxon>metagenomes</taxon>
        <taxon>ecological metagenomes</taxon>
    </lineage>
</organism>
<proteinExistence type="predicted"/>
<accession>X1JJH4</accession>